<reference evidence="1" key="2">
    <citation type="submission" date="2021-09" db="EMBL/GenBank/DDBJ databases">
        <authorList>
            <person name="Gilroy R."/>
        </authorList>
    </citation>
    <scope>NUCLEOTIDE SEQUENCE</scope>
    <source>
        <strain evidence="1">1647</strain>
    </source>
</reference>
<sequence>MRYRIGFWIGPAPVDDESACADLHMHLHTAGQFVGSPTPPLPPTPRIVRFTADVLEEFPADLADPRSPWRDADAAEAAHGQTFAPVLFGPDRKVIGRLTQLAHEHGLQTFDLAAHRLLRLEDVVEWEDGPWIAGPLGGSWDEPEAFACRGPEIARERLGLTPSAHVLAGTGEDSP</sequence>
<comment type="caution">
    <text evidence="1">The sequence shown here is derived from an EMBL/GenBank/DDBJ whole genome shotgun (WGS) entry which is preliminary data.</text>
</comment>
<reference evidence="1" key="1">
    <citation type="journal article" date="2021" name="PeerJ">
        <title>Extensive microbial diversity within the chicken gut microbiome revealed by metagenomics and culture.</title>
        <authorList>
            <person name="Gilroy R."/>
            <person name="Ravi A."/>
            <person name="Getino M."/>
            <person name="Pursley I."/>
            <person name="Horton D.L."/>
            <person name="Alikhan N.F."/>
            <person name="Baker D."/>
            <person name="Gharbi K."/>
            <person name="Hall N."/>
            <person name="Watson M."/>
            <person name="Adriaenssens E.M."/>
            <person name="Foster-Nyarko E."/>
            <person name="Jarju S."/>
            <person name="Secka A."/>
            <person name="Antonio M."/>
            <person name="Oren A."/>
            <person name="Chaudhuri R.R."/>
            <person name="La Ragione R."/>
            <person name="Hildebrand F."/>
            <person name="Pallen M.J."/>
        </authorList>
    </citation>
    <scope>NUCLEOTIDE SEQUENCE</scope>
    <source>
        <strain evidence="1">1647</strain>
    </source>
</reference>
<accession>A0A921KPM7</accession>
<dbReference type="EMBL" id="DYWO01000081">
    <property type="protein sequence ID" value="HJF48683.1"/>
    <property type="molecule type" value="Genomic_DNA"/>
</dbReference>
<proteinExistence type="predicted"/>
<name>A0A921KPM7_9MICO</name>
<dbReference type="Proteomes" id="UP000775129">
    <property type="component" value="Unassembled WGS sequence"/>
</dbReference>
<protein>
    <submittedName>
        <fullName evidence="1">Uncharacterized protein</fullName>
    </submittedName>
</protein>
<evidence type="ECO:0000313" key="2">
    <source>
        <dbReference type="Proteomes" id="UP000775129"/>
    </source>
</evidence>
<organism evidence="1 2">
    <name type="scientific">Brachybacterium paraconglomeratum</name>
    <dbReference type="NCBI Taxonomy" id="173362"/>
    <lineage>
        <taxon>Bacteria</taxon>
        <taxon>Bacillati</taxon>
        <taxon>Actinomycetota</taxon>
        <taxon>Actinomycetes</taxon>
        <taxon>Micrococcales</taxon>
        <taxon>Dermabacteraceae</taxon>
        <taxon>Brachybacterium</taxon>
    </lineage>
</organism>
<evidence type="ECO:0000313" key="1">
    <source>
        <dbReference type="EMBL" id="HJF48683.1"/>
    </source>
</evidence>
<dbReference type="AlphaFoldDB" id="A0A921KPM7"/>
<gene>
    <name evidence="1" type="ORF">K8W24_02620</name>
</gene>